<dbReference type="EMBL" id="JAODUP010000532">
    <property type="protein sequence ID" value="KAK2147869.1"/>
    <property type="molecule type" value="Genomic_DNA"/>
</dbReference>
<keyword evidence="1" id="KW-0812">Transmembrane</keyword>
<evidence type="ECO:0000256" key="1">
    <source>
        <dbReference type="SAM" id="Phobius"/>
    </source>
</evidence>
<dbReference type="InterPro" id="IPR045860">
    <property type="entry name" value="Snake_toxin-like_sf"/>
</dbReference>
<feature type="transmembrane region" description="Helical" evidence="1">
    <location>
        <begin position="268"/>
        <end position="292"/>
    </location>
</feature>
<dbReference type="PANTHER" id="PTHR34721">
    <property type="entry name" value="PROTEIN CBG09734"/>
    <property type="match status" value="1"/>
</dbReference>
<evidence type="ECO:0000256" key="2">
    <source>
        <dbReference type="SAM" id="SignalP"/>
    </source>
</evidence>
<evidence type="ECO:0008006" key="5">
    <source>
        <dbReference type="Google" id="ProtNLM"/>
    </source>
</evidence>
<keyword evidence="4" id="KW-1185">Reference proteome</keyword>
<gene>
    <name evidence="3" type="ORF">LSH36_533g01052</name>
</gene>
<keyword evidence="1" id="KW-1133">Transmembrane helix</keyword>
<keyword evidence="2" id="KW-0732">Signal</keyword>
<dbReference type="PANTHER" id="PTHR34721:SF3">
    <property type="entry name" value="ACTIVIN_RECP DOMAIN-CONTAINING PROTEIN-RELATED"/>
    <property type="match status" value="1"/>
</dbReference>
<dbReference type="AlphaFoldDB" id="A0AAD9J7P5"/>
<organism evidence="3 4">
    <name type="scientific">Paralvinella palmiformis</name>
    <dbReference type="NCBI Taxonomy" id="53620"/>
    <lineage>
        <taxon>Eukaryota</taxon>
        <taxon>Metazoa</taxon>
        <taxon>Spiralia</taxon>
        <taxon>Lophotrochozoa</taxon>
        <taxon>Annelida</taxon>
        <taxon>Polychaeta</taxon>
        <taxon>Sedentaria</taxon>
        <taxon>Canalipalpata</taxon>
        <taxon>Terebellida</taxon>
        <taxon>Terebelliformia</taxon>
        <taxon>Alvinellidae</taxon>
        <taxon>Paralvinella</taxon>
    </lineage>
</organism>
<dbReference type="SUPFAM" id="SSF57302">
    <property type="entry name" value="Snake toxin-like"/>
    <property type="match status" value="1"/>
</dbReference>
<proteinExistence type="predicted"/>
<keyword evidence="1" id="KW-0472">Membrane</keyword>
<feature type="signal peptide" evidence="2">
    <location>
        <begin position="1"/>
        <end position="22"/>
    </location>
</feature>
<dbReference type="Proteomes" id="UP001208570">
    <property type="component" value="Unassembled WGS sequence"/>
</dbReference>
<accession>A0AAD9J7P5</accession>
<protein>
    <recommendedName>
        <fullName evidence="5">Activin types I and II receptor domain-containing protein</fullName>
    </recommendedName>
</protein>
<evidence type="ECO:0000313" key="4">
    <source>
        <dbReference type="Proteomes" id="UP001208570"/>
    </source>
</evidence>
<feature type="chain" id="PRO_5042203451" description="Activin types I and II receptor domain-containing protein" evidence="2">
    <location>
        <begin position="23"/>
        <end position="328"/>
    </location>
</feature>
<name>A0AAD9J7P5_9ANNE</name>
<evidence type="ECO:0000313" key="3">
    <source>
        <dbReference type="EMBL" id="KAK2147869.1"/>
    </source>
</evidence>
<comment type="caution">
    <text evidence="3">The sequence shown here is derived from an EMBL/GenBank/DDBJ whole genome shotgun (WGS) entry which is preliminary data.</text>
</comment>
<reference evidence="3" key="1">
    <citation type="journal article" date="2023" name="Mol. Biol. Evol.">
        <title>Third-Generation Sequencing Reveals the Adaptive Role of the Epigenome in Three Deep-Sea Polychaetes.</title>
        <authorList>
            <person name="Perez M."/>
            <person name="Aroh O."/>
            <person name="Sun Y."/>
            <person name="Lan Y."/>
            <person name="Juniper S.K."/>
            <person name="Young C.R."/>
            <person name="Angers B."/>
            <person name="Qian P.Y."/>
        </authorList>
    </citation>
    <scope>NUCLEOTIDE SEQUENCE</scope>
    <source>
        <strain evidence="3">P08H-3</strain>
    </source>
</reference>
<sequence length="328" mass="36599">MYLSGILMLVFAQTTFLRSVRGTLQCYSGFIGSNDRPLTNWTCDHITTHMMPVVEPDGNMTYTQVNYSLHNQHNASYADINYCVIFKHDDKTDYHCDYDYVCSKYLASTVNSNTILGVTIKGMQGTLHCCNQNLCNDKTVGMSLLSVDNSKRCYSGTATNYTVQQCQGSDWCLRSIVQRRDDGIKVMPYSCDNRNLCHAYSVGDGQCGNITDHEAAQPRMICCCSSDLCNSDGLAKSTVTPSLTVPIQDLSTLPSHLLPDHAKVMRHWMFVGGIVAGVMFGLLVFIVVAITIKRYKQQRDAQLIYSYTQLSADLADDRVTDDEQMIVA</sequence>